<gene>
    <name evidence="2" type="ORF">CFC21_072172</name>
</gene>
<feature type="chain" id="PRO_5046375090" description="Thionin-like protein" evidence="1">
    <location>
        <begin position="27"/>
        <end position="109"/>
    </location>
</feature>
<proteinExistence type="predicted"/>
<evidence type="ECO:0000313" key="2">
    <source>
        <dbReference type="EMBL" id="KAF7066139.1"/>
    </source>
</evidence>
<comment type="caution">
    <text evidence="2">The sequence shown here is derived from an EMBL/GenBank/DDBJ whole genome shotgun (WGS) entry which is preliminary data.</text>
</comment>
<evidence type="ECO:0008006" key="3">
    <source>
        <dbReference type="Google" id="ProtNLM"/>
    </source>
</evidence>
<reference evidence="2" key="2">
    <citation type="submission" date="2020-03" db="EMBL/GenBank/DDBJ databases">
        <title>The second near-complete assembly of the hexaploid bread wheat (Triticum aestivum) genome.</title>
        <authorList>
            <person name="Zimin A.V."/>
            <person name="Puiu D."/>
            <person name="Shumante A."/>
            <person name="Alonge M."/>
            <person name="Salzberg S.L."/>
        </authorList>
    </citation>
    <scope>NUCLEOTIDE SEQUENCE</scope>
    <source>
        <tissue evidence="2">Leaf</tissue>
    </source>
</reference>
<keyword evidence="1" id="KW-0732">Signal</keyword>
<dbReference type="Proteomes" id="UP000815260">
    <property type="component" value="Chromosome 5B"/>
</dbReference>
<feature type="signal peptide" evidence="1">
    <location>
        <begin position="1"/>
        <end position="26"/>
    </location>
</feature>
<organism evidence="2">
    <name type="scientific">Triticum aestivum</name>
    <name type="common">Wheat</name>
    <dbReference type="NCBI Taxonomy" id="4565"/>
    <lineage>
        <taxon>Eukaryota</taxon>
        <taxon>Viridiplantae</taxon>
        <taxon>Streptophyta</taxon>
        <taxon>Embryophyta</taxon>
        <taxon>Tracheophyta</taxon>
        <taxon>Spermatophyta</taxon>
        <taxon>Magnoliopsida</taxon>
        <taxon>Liliopsida</taxon>
        <taxon>Poales</taxon>
        <taxon>Poaceae</taxon>
        <taxon>BOP clade</taxon>
        <taxon>Pooideae</taxon>
        <taxon>Triticodae</taxon>
        <taxon>Triticeae</taxon>
        <taxon>Triticinae</taxon>
        <taxon>Triticum</taxon>
    </lineage>
</organism>
<evidence type="ECO:0000256" key="1">
    <source>
        <dbReference type="SAM" id="SignalP"/>
    </source>
</evidence>
<name>A0A3B6LNY1_WHEAT</name>
<reference evidence="2" key="1">
    <citation type="journal article" date="2017" name="Gigascience">
        <title>The first near-complete assembly of the hexaploid bread wheat genome, Triticum aestivum.</title>
        <authorList>
            <person name="Zimin A.V."/>
            <person name="Puiu D."/>
            <person name="Hall R."/>
            <person name="Kingan S."/>
            <person name="Clavijo B.J."/>
            <person name="Salzberg S.L."/>
        </authorList>
    </citation>
    <scope>NUCLEOTIDE SEQUENCE</scope>
    <source>
        <tissue evidence="2">Leaf</tissue>
    </source>
</reference>
<accession>A0A3B6LNY1</accession>
<dbReference type="EMBL" id="CM022224">
    <property type="protein sequence ID" value="KAF7066139.1"/>
    <property type="molecule type" value="Genomic_DNA"/>
</dbReference>
<sequence length="109" mass="11275">MASGGQTKMVAVGMLLVILFAAVAHAVLVPPVPPHHQACIHTTGEVPAASDCICSKNCACAGKCILAGGTGDHVKACFIDCVLKNDCRCNDNCFAHQPPVPIILAEPQK</sequence>
<protein>
    <recommendedName>
        <fullName evidence="3">Thionin-like protein</fullName>
    </recommendedName>
</protein>